<reference evidence="4" key="1">
    <citation type="submission" date="2016-10" db="EMBL/GenBank/DDBJ databases">
        <authorList>
            <person name="Varghese N."/>
            <person name="Submissions S."/>
        </authorList>
    </citation>
    <scope>NUCLEOTIDE SEQUENCE [LARGE SCALE GENOMIC DNA]</scope>
    <source>
        <strain evidence="4">DSM 19181</strain>
    </source>
</reference>
<dbReference type="InterPro" id="IPR045584">
    <property type="entry name" value="Pilin-like"/>
</dbReference>
<dbReference type="GO" id="GO:0009986">
    <property type="term" value="C:cell surface"/>
    <property type="evidence" value="ECO:0007669"/>
    <property type="project" value="UniProtKB-SubCell"/>
</dbReference>
<dbReference type="Pfam" id="PF07963">
    <property type="entry name" value="N_methyl"/>
    <property type="match status" value="1"/>
</dbReference>
<dbReference type="NCBIfam" id="TIGR02532">
    <property type="entry name" value="IV_pilin_GFxxxE"/>
    <property type="match status" value="1"/>
</dbReference>
<dbReference type="Proteomes" id="UP000199433">
    <property type="component" value="Unassembled WGS sequence"/>
</dbReference>
<evidence type="ECO:0000313" key="4">
    <source>
        <dbReference type="Proteomes" id="UP000199433"/>
    </source>
</evidence>
<dbReference type="Gene3D" id="3.30.700.10">
    <property type="entry name" value="Glycoprotein, Type 4 Pilin"/>
    <property type="match status" value="1"/>
</dbReference>
<dbReference type="GO" id="GO:0030420">
    <property type="term" value="P:establishment of competence for transformation"/>
    <property type="evidence" value="ECO:0007669"/>
    <property type="project" value="UniProtKB-KW"/>
</dbReference>
<keyword evidence="4" id="KW-1185">Reference proteome</keyword>
<dbReference type="EMBL" id="FNFK01000028">
    <property type="protein sequence ID" value="SDK40215.1"/>
    <property type="molecule type" value="Genomic_DNA"/>
</dbReference>
<dbReference type="SUPFAM" id="SSF54523">
    <property type="entry name" value="Pili subunits"/>
    <property type="match status" value="1"/>
</dbReference>
<dbReference type="OrthoDB" id="1953969at2"/>
<dbReference type="InterPro" id="IPR012902">
    <property type="entry name" value="N_methyl_site"/>
</dbReference>
<evidence type="ECO:0000256" key="1">
    <source>
        <dbReference type="ARBA" id="ARBA00004241"/>
    </source>
</evidence>
<keyword evidence="2" id="KW-0178">Competence</keyword>
<accession>A0A1G9BMX5</accession>
<proteinExistence type="predicted"/>
<comment type="subcellular location">
    <subcellularLocation>
        <location evidence="1">Cell surface</location>
    </subcellularLocation>
</comment>
<protein>
    <submittedName>
        <fullName evidence="3">Prepilin-type N-terminal cleavage/methylation domain-containing protein</fullName>
    </submittedName>
</protein>
<evidence type="ECO:0000256" key="2">
    <source>
        <dbReference type="ARBA" id="ARBA00023287"/>
    </source>
</evidence>
<dbReference type="STRING" id="426701.SAMN04488098_102812"/>
<dbReference type="AlphaFoldDB" id="A0A1G9BMX5"/>
<evidence type="ECO:0000313" key="3">
    <source>
        <dbReference type="EMBL" id="SDK40215.1"/>
    </source>
</evidence>
<gene>
    <name evidence="3" type="ORF">SAMN04488098_102812</name>
</gene>
<name>A0A1G9BMX5_9LACT</name>
<organism evidence="3 4">
    <name type="scientific">Alkalibacterium thalassium</name>
    <dbReference type="NCBI Taxonomy" id="426701"/>
    <lineage>
        <taxon>Bacteria</taxon>
        <taxon>Bacillati</taxon>
        <taxon>Bacillota</taxon>
        <taxon>Bacilli</taxon>
        <taxon>Lactobacillales</taxon>
        <taxon>Carnobacteriaceae</taxon>
        <taxon>Alkalibacterium</taxon>
    </lineage>
</organism>
<sequence>MMLKLNMIREKGFTVVELLAVLAILSIILSISIPSLRSVIAKSEEKACHANQQLIEEVYQRELLFVKFDLTFITYMIEHDLNQCPSKGLYTLKEEKVICSKHPREFKIEKPPSEVPWL</sequence>